<dbReference type="AlphaFoldDB" id="A0A437NCC6"/>
<evidence type="ECO:0000313" key="1">
    <source>
        <dbReference type="EMBL" id="RVU07557.1"/>
    </source>
</evidence>
<dbReference type="Gene3D" id="3.20.20.150">
    <property type="entry name" value="Divalent-metal-dependent TIM barrel enzymes"/>
    <property type="match status" value="1"/>
</dbReference>
<organism evidence="1 2">
    <name type="scientific">Novosphingobium umbonatum</name>
    <dbReference type="NCBI Taxonomy" id="1908524"/>
    <lineage>
        <taxon>Bacteria</taxon>
        <taxon>Pseudomonadati</taxon>
        <taxon>Pseudomonadota</taxon>
        <taxon>Alphaproteobacteria</taxon>
        <taxon>Sphingomonadales</taxon>
        <taxon>Sphingomonadaceae</taxon>
        <taxon>Novosphingobium</taxon>
    </lineage>
</organism>
<accession>A0A437NCC6</accession>
<proteinExistence type="predicted"/>
<sequence length="337" mass="37287">MTTVTGPQVGVTLYAFTNEWLTRQFDLDGLLGEVAKRGLGPNIEIIGFQSFKEFPDVSDDFASYFKDLIAKHGLNAVSCAINSDRFMKPGQQPIDDADLVEYHKRQIRSAKKMGFKLTRSQFALPAHLLSELAPFCEDIEMPMGVEVHAPMWAGHPAVLEYREVYEKLNSPALGWIPDFGGTARAIPPSLLDAARAIGTPEALIDATKDIWQGPEASYVKAGKLRAIAQDKGYELAHVQACTLAFFILSNNDPQSWAEMVDRTIHIHGKFYGVSNEGVEEAIPYEDILPIFRDGGFTGTIVSEWEGHAYCAVDAFEQVRRHQAMCRRILAGEPVVAA</sequence>
<reference evidence="1 2" key="1">
    <citation type="submission" date="2019-01" db="EMBL/GenBank/DDBJ databases">
        <authorList>
            <person name="Chen W.-M."/>
        </authorList>
    </citation>
    <scope>NUCLEOTIDE SEQUENCE [LARGE SCALE GENOMIC DNA]</scope>
    <source>
        <strain evidence="1 2">FSY-9</strain>
    </source>
</reference>
<dbReference type="EMBL" id="SACO01000001">
    <property type="protein sequence ID" value="RVU07557.1"/>
    <property type="molecule type" value="Genomic_DNA"/>
</dbReference>
<dbReference type="SUPFAM" id="SSF51658">
    <property type="entry name" value="Xylose isomerase-like"/>
    <property type="match status" value="1"/>
</dbReference>
<comment type="caution">
    <text evidence="1">The sequence shown here is derived from an EMBL/GenBank/DDBJ whole genome shotgun (WGS) entry which is preliminary data.</text>
</comment>
<dbReference type="GO" id="GO:0016853">
    <property type="term" value="F:isomerase activity"/>
    <property type="evidence" value="ECO:0007669"/>
    <property type="project" value="UniProtKB-KW"/>
</dbReference>
<keyword evidence="2" id="KW-1185">Reference proteome</keyword>
<gene>
    <name evidence="1" type="ORF">EOE18_00225</name>
</gene>
<dbReference type="OrthoDB" id="3615236at2"/>
<keyword evidence="1" id="KW-0413">Isomerase</keyword>
<protein>
    <submittedName>
        <fullName evidence="1">Sugar phosphate isomerase/epimerase</fullName>
    </submittedName>
</protein>
<dbReference type="Proteomes" id="UP000282837">
    <property type="component" value="Unassembled WGS sequence"/>
</dbReference>
<name>A0A437NCC6_9SPHN</name>
<dbReference type="InterPro" id="IPR036237">
    <property type="entry name" value="Xyl_isomerase-like_sf"/>
</dbReference>
<dbReference type="RefSeq" id="WP_127705039.1">
    <property type="nucleotide sequence ID" value="NZ_SACO01000001.1"/>
</dbReference>
<evidence type="ECO:0000313" key="2">
    <source>
        <dbReference type="Proteomes" id="UP000282837"/>
    </source>
</evidence>